<reference evidence="10 11" key="1">
    <citation type="submission" date="2020-04" db="EMBL/GenBank/DDBJ databases">
        <title>Perkinsus chesapeaki whole genome sequence.</title>
        <authorList>
            <person name="Bogema D.R."/>
        </authorList>
    </citation>
    <scope>NUCLEOTIDE SEQUENCE [LARGE SCALE GENOMIC DNA]</scope>
    <source>
        <strain evidence="10">ATCC PRA-425</strain>
    </source>
</reference>
<dbReference type="PANTHER" id="PTHR23215:SF0">
    <property type="entry name" value="BUB3-INTERACTING AND GLEBS MOTIF-CONTAINING PROTEIN ZNF207"/>
    <property type="match status" value="1"/>
</dbReference>
<dbReference type="Pfam" id="PF02441">
    <property type="entry name" value="Flavoprotein"/>
    <property type="match status" value="1"/>
</dbReference>
<dbReference type="SUPFAM" id="SSF49785">
    <property type="entry name" value="Galactose-binding domain-like"/>
    <property type="match status" value="1"/>
</dbReference>
<dbReference type="EMBL" id="JAAPAO010000405">
    <property type="protein sequence ID" value="KAF4660642.1"/>
    <property type="molecule type" value="Genomic_DNA"/>
</dbReference>
<protein>
    <submittedName>
        <fullName evidence="10">Uncharacterized protein</fullName>
    </submittedName>
</protein>
<dbReference type="GO" id="GO:0008270">
    <property type="term" value="F:zinc ion binding"/>
    <property type="evidence" value="ECO:0007669"/>
    <property type="project" value="UniProtKB-KW"/>
</dbReference>
<dbReference type="SMART" id="SM00355">
    <property type="entry name" value="ZnF_C2H2"/>
    <property type="match status" value="2"/>
</dbReference>
<dbReference type="SUPFAM" id="SSF52507">
    <property type="entry name" value="Homo-oligomeric flavin-containing Cys decarboxylases, HFCD"/>
    <property type="match status" value="1"/>
</dbReference>
<dbReference type="InterPro" id="IPR036551">
    <property type="entry name" value="Flavin_trans-like"/>
</dbReference>
<evidence type="ECO:0000256" key="6">
    <source>
        <dbReference type="PROSITE-ProRule" id="PRU00042"/>
    </source>
</evidence>
<feature type="compositionally biased region" description="Pro residues" evidence="7">
    <location>
        <begin position="488"/>
        <end position="518"/>
    </location>
</feature>
<dbReference type="InterPro" id="IPR010400">
    <property type="entry name" value="PITH_dom"/>
</dbReference>
<evidence type="ECO:0000256" key="4">
    <source>
        <dbReference type="ARBA" id="ARBA00022833"/>
    </source>
</evidence>
<feature type="region of interest" description="Disordered" evidence="7">
    <location>
        <begin position="431"/>
        <end position="592"/>
    </location>
</feature>
<evidence type="ECO:0000259" key="8">
    <source>
        <dbReference type="PROSITE" id="PS50157"/>
    </source>
</evidence>
<dbReference type="Gene3D" id="2.60.120.470">
    <property type="entry name" value="PITH domain"/>
    <property type="match status" value="1"/>
</dbReference>
<feature type="domain" description="C2H2-type" evidence="8">
    <location>
        <begin position="326"/>
        <end position="349"/>
    </location>
</feature>
<dbReference type="GO" id="GO:0005737">
    <property type="term" value="C:cytoplasm"/>
    <property type="evidence" value="ECO:0007669"/>
    <property type="project" value="UniProtKB-ARBA"/>
</dbReference>
<dbReference type="PROSITE" id="PS51532">
    <property type="entry name" value="PITH"/>
    <property type="match status" value="1"/>
</dbReference>
<dbReference type="AlphaFoldDB" id="A0A7J6LMW6"/>
<dbReference type="OrthoDB" id="1532798at2759"/>
<evidence type="ECO:0000313" key="10">
    <source>
        <dbReference type="EMBL" id="KAF4660642.1"/>
    </source>
</evidence>
<dbReference type="GO" id="GO:0003824">
    <property type="term" value="F:catalytic activity"/>
    <property type="evidence" value="ECO:0007669"/>
    <property type="project" value="InterPro"/>
</dbReference>
<dbReference type="InterPro" id="IPR037047">
    <property type="entry name" value="PITH_dom_sf"/>
</dbReference>
<evidence type="ECO:0000313" key="11">
    <source>
        <dbReference type="Proteomes" id="UP000591131"/>
    </source>
</evidence>
<dbReference type="InterPro" id="IPR008979">
    <property type="entry name" value="Galactose-bd-like_sf"/>
</dbReference>
<dbReference type="PROSITE" id="PS50157">
    <property type="entry name" value="ZINC_FINGER_C2H2_2"/>
    <property type="match status" value="1"/>
</dbReference>
<keyword evidence="4" id="KW-0862">Zinc</keyword>
<evidence type="ECO:0000256" key="5">
    <source>
        <dbReference type="ARBA" id="ARBA00023242"/>
    </source>
</evidence>
<evidence type="ECO:0000256" key="2">
    <source>
        <dbReference type="ARBA" id="ARBA00022723"/>
    </source>
</evidence>
<name>A0A7J6LMW6_PERCH</name>
<feature type="compositionally biased region" description="Pro residues" evidence="7">
    <location>
        <begin position="441"/>
        <end position="464"/>
    </location>
</feature>
<dbReference type="GO" id="GO:0005634">
    <property type="term" value="C:nucleus"/>
    <property type="evidence" value="ECO:0007669"/>
    <property type="project" value="UniProtKB-SubCell"/>
</dbReference>
<proteinExistence type="predicted"/>
<keyword evidence="2" id="KW-0479">Metal-binding</keyword>
<dbReference type="Proteomes" id="UP000591131">
    <property type="component" value="Unassembled WGS sequence"/>
</dbReference>
<dbReference type="PANTHER" id="PTHR23215">
    <property type="entry name" value="ZINC FINGER PROTEIN 207"/>
    <property type="match status" value="1"/>
</dbReference>
<keyword evidence="5" id="KW-0539">Nucleus</keyword>
<dbReference type="Gene3D" id="3.40.50.1950">
    <property type="entry name" value="Flavin prenyltransferase-like"/>
    <property type="match status" value="1"/>
</dbReference>
<feature type="compositionally biased region" description="Low complexity" evidence="7">
    <location>
        <begin position="523"/>
        <end position="540"/>
    </location>
</feature>
<comment type="caution">
    <text evidence="10">The sequence shown here is derived from an EMBL/GenBank/DDBJ whole genome shotgun (WGS) entry which is preliminary data.</text>
</comment>
<accession>A0A7J6LMW6</accession>
<evidence type="ECO:0000256" key="3">
    <source>
        <dbReference type="ARBA" id="ARBA00022771"/>
    </source>
</evidence>
<sequence>MIQIEDPSQASEMVQLRITKFQNVKSLQIFIEDNFGSDITRINRIELFGTLGENTDMSSAKAAAAASTVEEELNVLLCLTGSVATIKWLNLIAELTEQGKVKGIDVNVKVVASERAEHFVYLDGQLAALKDVEVYTDAQEWDAWRARGDPVTHIDLRRWANVVLIAPLSANTLSKIANGAADNLLTSVMRCLDLSSEGRRKCPVYLCPAMNTMMWDNTFTREHLEVVKGAMAEPKDIAAAVLGGFEGDRLPRNWEKTPGCKLGPLGISLAVNVALLGILVTSLLMGRKNKHSEGGSSKVFRPFCYYCERDFDDEKVLIQHQKIKHFKCSTCQRKLDTASGLVAHMLQVHRETLNKVPDAIKGRENPDLQVRGMENVPMGLILERAKGTDMENFYLKKHQELKHEALPPPRPTGGMPFMPFMPPPHLLVGNQPIPGQGLPPNTTPPPGMPGLGVPPLPPMPPFFMPPTGGGPASSSPPGQTNISAQPPAGLPVPPPFPGFPPQGIPGFPMPFPPMPTPPQEDQSNASNAVAAAMAAATTAAGNLQGATERSRSRSRSPRRNYTAPNAAAAADGSGRHSVHGTGQMTGVTLTPYREDLQKGDQVCFEEMRAAAMLAARG</sequence>
<gene>
    <name evidence="10" type="ORF">FOL47_007064</name>
</gene>
<dbReference type="Pfam" id="PF06201">
    <property type="entry name" value="PITH"/>
    <property type="match status" value="1"/>
</dbReference>
<dbReference type="InterPro" id="IPR013087">
    <property type="entry name" value="Znf_C2H2_type"/>
</dbReference>
<keyword evidence="11" id="KW-1185">Reference proteome</keyword>
<keyword evidence="3 6" id="KW-0863">Zinc-finger</keyword>
<dbReference type="Gene3D" id="3.30.160.60">
    <property type="entry name" value="Classic Zinc Finger"/>
    <property type="match status" value="1"/>
</dbReference>
<evidence type="ECO:0000259" key="9">
    <source>
        <dbReference type="PROSITE" id="PS51532"/>
    </source>
</evidence>
<organism evidence="10 11">
    <name type="scientific">Perkinsus chesapeaki</name>
    <name type="common">Clam parasite</name>
    <name type="synonym">Perkinsus andrewsi</name>
    <dbReference type="NCBI Taxonomy" id="330153"/>
    <lineage>
        <taxon>Eukaryota</taxon>
        <taxon>Sar</taxon>
        <taxon>Alveolata</taxon>
        <taxon>Perkinsozoa</taxon>
        <taxon>Perkinsea</taxon>
        <taxon>Perkinsida</taxon>
        <taxon>Perkinsidae</taxon>
        <taxon>Perkinsus</taxon>
    </lineage>
</organism>
<dbReference type="PROSITE" id="PS00028">
    <property type="entry name" value="ZINC_FINGER_C2H2_1"/>
    <property type="match status" value="1"/>
</dbReference>
<dbReference type="CDD" id="cd20908">
    <property type="entry name" value="SUF4-like"/>
    <property type="match status" value="1"/>
</dbReference>
<evidence type="ECO:0000256" key="1">
    <source>
        <dbReference type="ARBA" id="ARBA00004123"/>
    </source>
</evidence>
<feature type="domain" description="PITH" evidence="9">
    <location>
        <begin position="1"/>
        <end position="67"/>
    </location>
</feature>
<comment type="subcellular location">
    <subcellularLocation>
        <location evidence="1">Nucleus</location>
    </subcellularLocation>
</comment>
<evidence type="ECO:0000256" key="7">
    <source>
        <dbReference type="SAM" id="MobiDB-lite"/>
    </source>
</evidence>
<dbReference type="InterPro" id="IPR003382">
    <property type="entry name" value="Flavoprotein"/>
</dbReference>